<evidence type="ECO:0000256" key="4">
    <source>
        <dbReference type="ARBA" id="ARBA00035256"/>
    </source>
</evidence>
<evidence type="ECO:0000313" key="8">
    <source>
        <dbReference type="Proteomes" id="UP000177785"/>
    </source>
</evidence>
<dbReference type="CDD" id="cd01425">
    <property type="entry name" value="RPS2"/>
    <property type="match status" value="1"/>
</dbReference>
<evidence type="ECO:0000256" key="1">
    <source>
        <dbReference type="ARBA" id="ARBA00006242"/>
    </source>
</evidence>
<dbReference type="Proteomes" id="UP000177785">
    <property type="component" value="Unassembled WGS sequence"/>
</dbReference>
<dbReference type="InterPro" id="IPR023591">
    <property type="entry name" value="Ribosomal_uS2_flav_dom_sf"/>
</dbReference>
<dbReference type="STRING" id="1802115.A2756_01890"/>
<dbReference type="InterPro" id="IPR005706">
    <property type="entry name" value="Ribosomal_uS2_bac/mit/plastid"/>
</dbReference>
<dbReference type="HAMAP" id="MF_00291_B">
    <property type="entry name" value="Ribosomal_uS2_B"/>
    <property type="match status" value="1"/>
</dbReference>
<dbReference type="EMBL" id="MHNL01000005">
    <property type="protein sequence ID" value="OGZ45640.1"/>
    <property type="molecule type" value="Genomic_DNA"/>
</dbReference>
<keyword evidence="2 5" id="KW-0689">Ribosomal protein</keyword>
<keyword evidence="3 5" id="KW-0687">Ribonucleoprotein</keyword>
<dbReference type="PANTHER" id="PTHR12534">
    <property type="entry name" value="30S RIBOSOMAL PROTEIN S2 PROKARYOTIC AND ORGANELLAR"/>
    <property type="match status" value="1"/>
</dbReference>
<dbReference type="InterPro" id="IPR018130">
    <property type="entry name" value="Ribosomal_uS2_CS"/>
</dbReference>
<evidence type="ECO:0000256" key="2">
    <source>
        <dbReference type="ARBA" id="ARBA00022980"/>
    </source>
</evidence>
<proteinExistence type="inferred from homology"/>
<dbReference type="GO" id="GO:0022627">
    <property type="term" value="C:cytosolic small ribosomal subunit"/>
    <property type="evidence" value="ECO:0007669"/>
    <property type="project" value="TreeGrafter"/>
</dbReference>
<evidence type="ECO:0000256" key="5">
    <source>
        <dbReference type="HAMAP-Rule" id="MF_00291"/>
    </source>
</evidence>
<dbReference type="NCBIfam" id="TIGR01011">
    <property type="entry name" value="rpsB_bact"/>
    <property type="match status" value="1"/>
</dbReference>
<dbReference type="GO" id="GO:0003735">
    <property type="term" value="F:structural constituent of ribosome"/>
    <property type="evidence" value="ECO:0007669"/>
    <property type="project" value="InterPro"/>
</dbReference>
<accession>A0A1G2G6N8</accession>
<name>A0A1G2G6N8_9BACT</name>
<comment type="caution">
    <text evidence="7">The sequence shown here is derived from an EMBL/GenBank/DDBJ whole genome shotgun (WGS) entry which is preliminary data.</text>
</comment>
<organism evidence="7 8">
    <name type="scientific">Candidatus Ryanbacteria bacterium RIFCSPHIGHO2_01_FULL_48_27</name>
    <dbReference type="NCBI Taxonomy" id="1802115"/>
    <lineage>
        <taxon>Bacteria</taxon>
        <taxon>Candidatus Ryaniibacteriota</taxon>
    </lineage>
</organism>
<dbReference type="PRINTS" id="PR00395">
    <property type="entry name" value="RIBOSOMALS2"/>
</dbReference>
<evidence type="ECO:0000313" key="7">
    <source>
        <dbReference type="EMBL" id="OGZ45640.1"/>
    </source>
</evidence>
<reference evidence="7 8" key="1">
    <citation type="journal article" date="2016" name="Nat. Commun.">
        <title>Thousands of microbial genomes shed light on interconnected biogeochemical processes in an aquifer system.</title>
        <authorList>
            <person name="Anantharaman K."/>
            <person name="Brown C.T."/>
            <person name="Hug L.A."/>
            <person name="Sharon I."/>
            <person name="Castelle C.J."/>
            <person name="Probst A.J."/>
            <person name="Thomas B.C."/>
            <person name="Singh A."/>
            <person name="Wilkins M.J."/>
            <person name="Karaoz U."/>
            <person name="Brodie E.L."/>
            <person name="Williams K.H."/>
            <person name="Hubbard S.S."/>
            <person name="Banfield J.F."/>
        </authorList>
    </citation>
    <scope>NUCLEOTIDE SEQUENCE [LARGE SCALE GENOMIC DNA]</scope>
</reference>
<protein>
    <recommendedName>
        <fullName evidence="4 5">Small ribosomal subunit protein uS2</fullName>
    </recommendedName>
</protein>
<evidence type="ECO:0000256" key="6">
    <source>
        <dbReference type="RuleBase" id="RU003631"/>
    </source>
</evidence>
<dbReference type="Gene3D" id="3.40.50.10490">
    <property type="entry name" value="Glucose-6-phosphate isomerase like protein, domain 1"/>
    <property type="match status" value="1"/>
</dbReference>
<dbReference type="PANTHER" id="PTHR12534:SF0">
    <property type="entry name" value="SMALL RIBOSOMAL SUBUNIT PROTEIN US2M"/>
    <property type="match status" value="1"/>
</dbReference>
<sequence>MSQIASEATENQIHPEIAEMFKAGVHFGYRKTKRHPNMRSFIFGTKNNVEVFDLAKVYSKMEEALAFVKKLGEEGKAILLVGTKASAREAIKATAERLGMPYVSERWLGGTLTNFKVLSDRVAHWLGLEHMKISGEIKKYTKQEQVRISKEITKLDRTFGGLRLLKKLPAAVLVVDISEERIAVAEARKRKVPVIAISSSDTNPDLASYPIPANDNSKSSIAYLLMRIEAAYREGEELRVASQAANIEA</sequence>
<dbReference type="PROSITE" id="PS00962">
    <property type="entry name" value="RIBOSOMAL_S2_1"/>
    <property type="match status" value="1"/>
</dbReference>
<comment type="similarity">
    <text evidence="1 5 6">Belongs to the universal ribosomal protein uS2 family.</text>
</comment>
<dbReference type="Gene3D" id="1.10.287.610">
    <property type="entry name" value="Helix hairpin bin"/>
    <property type="match status" value="1"/>
</dbReference>
<dbReference type="AlphaFoldDB" id="A0A1G2G6N8"/>
<dbReference type="Pfam" id="PF00318">
    <property type="entry name" value="Ribosomal_S2"/>
    <property type="match status" value="1"/>
</dbReference>
<dbReference type="GO" id="GO:0006412">
    <property type="term" value="P:translation"/>
    <property type="evidence" value="ECO:0007669"/>
    <property type="project" value="UniProtKB-UniRule"/>
</dbReference>
<evidence type="ECO:0000256" key="3">
    <source>
        <dbReference type="ARBA" id="ARBA00023274"/>
    </source>
</evidence>
<dbReference type="PROSITE" id="PS00963">
    <property type="entry name" value="RIBOSOMAL_S2_2"/>
    <property type="match status" value="1"/>
</dbReference>
<dbReference type="InterPro" id="IPR001865">
    <property type="entry name" value="Ribosomal_uS2"/>
</dbReference>
<dbReference type="SUPFAM" id="SSF52313">
    <property type="entry name" value="Ribosomal protein S2"/>
    <property type="match status" value="1"/>
</dbReference>
<gene>
    <name evidence="5" type="primary">rpsB</name>
    <name evidence="7" type="ORF">A2756_01890</name>
</gene>